<dbReference type="WBParaSite" id="SBAD_0000851201-mRNA-1">
    <property type="protein sequence ID" value="SBAD_0000851201-mRNA-1"/>
    <property type="gene ID" value="SBAD_0000851201"/>
</dbReference>
<dbReference type="Pfam" id="PF15907">
    <property type="entry name" value="Itfg2"/>
    <property type="match status" value="1"/>
</dbReference>
<dbReference type="InterPro" id="IPR031793">
    <property type="entry name" value="KICSTOR_ITFG2"/>
</dbReference>
<dbReference type="InterPro" id="IPR028994">
    <property type="entry name" value="Integrin_alpha_N"/>
</dbReference>
<accession>A0A183IX58</accession>
<dbReference type="OrthoDB" id="9996127at2759"/>
<dbReference type="EMBL" id="UZAM01011363">
    <property type="protein sequence ID" value="VDP15794.1"/>
    <property type="molecule type" value="Genomic_DNA"/>
</dbReference>
<dbReference type="SUPFAM" id="SSF50978">
    <property type="entry name" value="WD40 repeat-like"/>
    <property type="match status" value="1"/>
</dbReference>
<reference evidence="3" key="1">
    <citation type="submission" date="2016-06" db="UniProtKB">
        <authorList>
            <consortium name="WormBaseParasite"/>
        </authorList>
    </citation>
    <scope>IDENTIFICATION</scope>
</reference>
<dbReference type="SUPFAM" id="SSF69318">
    <property type="entry name" value="Integrin alpha N-terminal domain"/>
    <property type="match status" value="1"/>
</dbReference>
<dbReference type="AlphaFoldDB" id="A0A183IX58"/>
<evidence type="ECO:0000313" key="2">
    <source>
        <dbReference type="Proteomes" id="UP000270296"/>
    </source>
</evidence>
<dbReference type="InterPro" id="IPR036322">
    <property type="entry name" value="WD40_repeat_dom_sf"/>
</dbReference>
<organism evidence="3">
    <name type="scientific">Soboliphyme baturini</name>
    <dbReference type="NCBI Taxonomy" id="241478"/>
    <lineage>
        <taxon>Eukaryota</taxon>
        <taxon>Metazoa</taxon>
        <taxon>Ecdysozoa</taxon>
        <taxon>Nematoda</taxon>
        <taxon>Enoplea</taxon>
        <taxon>Dorylaimia</taxon>
        <taxon>Dioctophymatida</taxon>
        <taxon>Dioctophymatoidea</taxon>
        <taxon>Soboliphymatidae</taxon>
        <taxon>Soboliphyme</taxon>
    </lineage>
</organism>
<keyword evidence="2" id="KW-1185">Reference proteome</keyword>
<reference evidence="1 2" key="2">
    <citation type="submission" date="2018-11" db="EMBL/GenBank/DDBJ databases">
        <authorList>
            <consortium name="Pathogen Informatics"/>
        </authorList>
    </citation>
    <scope>NUCLEOTIDE SEQUENCE [LARGE SCALE GENOMIC DNA]</scope>
</reference>
<dbReference type="PANTHER" id="PTHR16317">
    <property type="entry name" value="INTEGRIN ALPHA REPEAT DOMAIN-CONTAINING"/>
    <property type="match status" value="1"/>
</dbReference>
<proteinExistence type="predicted"/>
<name>A0A183IX58_9BILA</name>
<evidence type="ECO:0000313" key="3">
    <source>
        <dbReference type="WBParaSite" id="SBAD_0000851201-mRNA-1"/>
    </source>
</evidence>
<evidence type="ECO:0000313" key="1">
    <source>
        <dbReference type="EMBL" id="VDP15794.1"/>
    </source>
</evidence>
<dbReference type="Proteomes" id="UP000270296">
    <property type="component" value="Unassembled WGS sequence"/>
</dbReference>
<dbReference type="PANTHER" id="PTHR16317:SF1">
    <property type="entry name" value="KICSTOR COMPLEX PROTEIN ITFG2"/>
    <property type="match status" value="1"/>
</dbReference>
<gene>
    <name evidence="1" type="ORF">SBAD_LOCUS8204</name>
</gene>
<sequence length="443" mass="48632">MTIDRKSVATPGDHRWTCLTNGPRFSASVDRFALAYTVFEPLLLGVKILTVLSWLFPGKTVIGCQGFAMKEMAFDSIDELCYPYVCSCLLVDDIDSDGVLETIAGSRCGHLSIFRCRQSKAWTSQADLGYVSALAAGNLFNDDRRLLVCISADGACNVFRVGSQLNDTLELLLCQPLQANIQVACIADFDGDSQNELMVGLTDRVVRTYRFSFDDKTNVGKLLAICKWEVSEHITCYSCCFSTDLDDHGPGAIVCLSQPEDKYIVLKPRLESYLTSDDHSSGPNSVKYSGEKSAAKRGGGGSADAVNSFSHLTVCSRAFNITLYQVEPQFVSFMGKNVEVHLPAPACFLCCLHLVFKGTVEPILVSCSRSGVAFFTHVKNCACYTLLKADTFNVIMCCHCNVGRVTVDDNEDSASCVLAISSVRQKLFCYTVRCKKIEQFLLL</sequence>
<protein>
    <submittedName>
        <fullName evidence="3">Integrin-alpha FG-GAP repeat-containing protein 2</fullName>
    </submittedName>
</protein>
<dbReference type="GO" id="GO:0032006">
    <property type="term" value="P:regulation of TOR signaling"/>
    <property type="evidence" value="ECO:0007669"/>
    <property type="project" value="TreeGrafter"/>
</dbReference>